<keyword evidence="8 13" id="KW-0653">Protein transport</keyword>
<gene>
    <name evidence="13 15" type="primary">flhB</name>
    <name evidence="15" type="ORF">CWE09_11750</name>
</gene>
<dbReference type="SUPFAM" id="SSF160544">
    <property type="entry name" value="EscU C-terminal domain-like"/>
    <property type="match status" value="1"/>
</dbReference>
<dbReference type="InterPro" id="IPR006135">
    <property type="entry name" value="T3SS_substrate_exporter"/>
</dbReference>
<evidence type="ECO:0000256" key="13">
    <source>
        <dbReference type="RuleBase" id="RU364091"/>
    </source>
</evidence>
<keyword evidence="7 13" id="KW-1005">Bacterial flagellum biogenesis</keyword>
<dbReference type="GO" id="GO:0005886">
    <property type="term" value="C:plasma membrane"/>
    <property type="evidence" value="ECO:0007669"/>
    <property type="project" value="UniProtKB-SubCell"/>
</dbReference>
<feature type="transmembrane region" description="Helical" evidence="13">
    <location>
        <begin position="141"/>
        <end position="165"/>
    </location>
</feature>
<organism evidence="15 16">
    <name type="scientific">Aliidiomarina minuta</name>
    <dbReference type="NCBI Taxonomy" id="880057"/>
    <lineage>
        <taxon>Bacteria</taxon>
        <taxon>Pseudomonadati</taxon>
        <taxon>Pseudomonadota</taxon>
        <taxon>Gammaproteobacteria</taxon>
        <taxon>Alteromonadales</taxon>
        <taxon>Idiomarinaceae</taxon>
        <taxon>Aliidiomarina</taxon>
    </lineage>
</organism>
<keyword evidence="15" id="KW-0282">Flagellum</keyword>
<evidence type="ECO:0000256" key="11">
    <source>
        <dbReference type="ARBA" id="ARBA00023225"/>
    </source>
</evidence>
<evidence type="ECO:0000256" key="8">
    <source>
        <dbReference type="ARBA" id="ARBA00022927"/>
    </source>
</evidence>
<comment type="similarity">
    <text evidence="2 13">Belongs to the type III secretion exporter family.</text>
</comment>
<keyword evidence="11 13" id="KW-1006">Bacterial flagellum protein export</keyword>
<reference evidence="15 16" key="1">
    <citation type="journal article" date="2011" name="Front. Microbiol.">
        <title>Genomic signatures of strain selection and enhancement in Bacillus atrophaeus var. globigii, a historical biowarfare simulant.</title>
        <authorList>
            <person name="Gibbons H.S."/>
            <person name="Broomall S.M."/>
            <person name="McNew L.A."/>
            <person name="Daligault H."/>
            <person name="Chapman C."/>
            <person name="Bruce D."/>
            <person name="Karavis M."/>
            <person name="Krepps M."/>
            <person name="McGregor P.A."/>
            <person name="Hong C."/>
            <person name="Park K.H."/>
            <person name="Akmal A."/>
            <person name="Feldman A."/>
            <person name="Lin J.S."/>
            <person name="Chang W.E."/>
            <person name="Higgs B.W."/>
            <person name="Demirev P."/>
            <person name="Lindquist J."/>
            <person name="Liem A."/>
            <person name="Fochler E."/>
            <person name="Read T.D."/>
            <person name="Tapia R."/>
            <person name="Johnson S."/>
            <person name="Bishop-Lilly K.A."/>
            <person name="Detter C."/>
            <person name="Han C."/>
            <person name="Sozhamannan S."/>
            <person name="Rosenzweig C.N."/>
            <person name="Skowronski E.W."/>
        </authorList>
    </citation>
    <scope>NUCLEOTIDE SEQUENCE [LARGE SCALE GENOMIC DNA]</scope>
    <source>
        <strain evidence="15 16">MLST1</strain>
    </source>
</reference>
<dbReference type="Gene3D" id="3.40.1690.10">
    <property type="entry name" value="secretion proteins EscU"/>
    <property type="match status" value="1"/>
</dbReference>
<dbReference type="PANTHER" id="PTHR30531:SF12">
    <property type="entry name" value="FLAGELLAR BIOSYNTHETIC PROTEIN FLHB"/>
    <property type="match status" value="1"/>
</dbReference>
<evidence type="ECO:0000256" key="6">
    <source>
        <dbReference type="ARBA" id="ARBA00022692"/>
    </source>
</evidence>
<evidence type="ECO:0000256" key="1">
    <source>
        <dbReference type="ARBA" id="ARBA00004651"/>
    </source>
</evidence>
<feature type="transmembrane region" description="Helical" evidence="13">
    <location>
        <begin position="32"/>
        <end position="53"/>
    </location>
</feature>
<keyword evidence="9 13" id="KW-1133">Transmembrane helix</keyword>
<comment type="caution">
    <text evidence="15">The sequence shown here is derived from an EMBL/GenBank/DDBJ whole genome shotgun (WGS) entry which is preliminary data.</text>
</comment>
<feature type="transmembrane region" description="Helical" evidence="13">
    <location>
        <begin position="185"/>
        <end position="210"/>
    </location>
</feature>
<feature type="region of interest" description="Disordered" evidence="14">
    <location>
        <begin position="354"/>
        <end position="375"/>
    </location>
</feature>
<evidence type="ECO:0000313" key="16">
    <source>
        <dbReference type="Proteomes" id="UP000288293"/>
    </source>
</evidence>
<dbReference type="OrthoDB" id="9807950at2"/>
<dbReference type="GO" id="GO:0044780">
    <property type="term" value="P:bacterial-type flagellum assembly"/>
    <property type="evidence" value="ECO:0007669"/>
    <property type="project" value="InterPro"/>
</dbReference>
<proteinExistence type="inferred from homology"/>
<dbReference type="GO" id="GO:0009306">
    <property type="term" value="P:protein secretion"/>
    <property type="evidence" value="ECO:0007669"/>
    <property type="project" value="InterPro"/>
</dbReference>
<keyword evidence="16" id="KW-1185">Reference proteome</keyword>
<keyword evidence="4 13" id="KW-0813">Transport</keyword>
<keyword evidence="10 13" id="KW-0472">Membrane</keyword>
<keyword evidence="15" id="KW-0966">Cell projection</keyword>
<sequence>MAETDQERTEEPTQKKLDDAKKKGQIARSKEMGTLGVLLSAAIGMLAVGSWMAEAMLSIMARQFSVSREVIFDENATINIWSGILSTLMVPLGTFFAIVVFGAFVGNTIVGGFNFSWQGASFKPNKMSPLKGFKRMFGTQALVELLKAIAKFSVVAVSAFFLLRWQFPNILMLSYGIIPQTMNDAVLLLGLMFLLLVCSLLIIVAIDVPFQRYNHNKQLRMTKQEVKDERKNAEGSPEVKGKIRQMQLSMAMKRMMQDIPQADVIVTNPTHFAVALSYNPLSKGAPMVVAKGNDEVAARIREVAMDSEVPIVQSAALARAIYYSTKIGQEVPEGLFVAVAQILAYVFQLKDYKRGQGKRPKQPKDSPIPEDLQHE</sequence>
<evidence type="ECO:0000256" key="4">
    <source>
        <dbReference type="ARBA" id="ARBA00022448"/>
    </source>
</evidence>
<feature type="transmembrane region" description="Helical" evidence="13">
    <location>
        <begin position="95"/>
        <end position="120"/>
    </location>
</feature>
<keyword evidence="15" id="KW-0969">Cilium</keyword>
<dbReference type="EMBL" id="PIPL01000002">
    <property type="protein sequence ID" value="RUO24518.1"/>
    <property type="molecule type" value="Genomic_DNA"/>
</dbReference>
<name>A0A432W4U9_9GAMM</name>
<evidence type="ECO:0000256" key="10">
    <source>
        <dbReference type="ARBA" id="ARBA00023136"/>
    </source>
</evidence>
<evidence type="ECO:0000256" key="5">
    <source>
        <dbReference type="ARBA" id="ARBA00022475"/>
    </source>
</evidence>
<dbReference type="Pfam" id="PF01312">
    <property type="entry name" value="Bac_export_2"/>
    <property type="match status" value="1"/>
</dbReference>
<protein>
    <recommendedName>
        <fullName evidence="3 13">Flagellar biosynthetic protein FlhB</fullName>
    </recommendedName>
</protein>
<dbReference type="PANTHER" id="PTHR30531">
    <property type="entry name" value="FLAGELLAR BIOSYNTHETIC PROTEIN FLHB"/>
    <property type="match status" value="1"/>
</dbReference>
<comment type="subcellular location">
    <subcellularLocation>
        <location evidence="1">Cell membrane</location>
        <topology evidence="1">Multi-pass membrane protein</topology>
    </subcellularLocation>
</comment>
<dbReference type="NCBIfam" id="TIGR00328">
    <property type="entry name" value="flhB"/>
    <property type="match status" value="1"/>
</dbReference>
<dbReference type="RefSeq" id="WP_126804219.1">
    <property type="nucleotide sequence ID" value="NZ_PIPL01000002.1"/>
</dbReference>
<dbReference type="Proteomes" id="UP000288293">
    <property type="component" value="Unassembled WGS sequence"/>
</dbReference>
<dbReference type="InterPro" id="IPR029025">
    <property type="entry name" value="T3SS_substrate_exporter_C"/>
</dbReference>
<evidence type="ECO:0000256" key="7">
    <source>
        <dbReference type="ARBA" id="ARBA00022795"/>
    </source>
</evidence>
<evidence type="ECO:0000313" key="15">
    <source>
        <dbReference type="EMBL" id="RUO24518.1"/>
    </source>
</evidence>
<evidence type="ECO:0000256" key="3">
    <source>
        <dbReference type="ARBA" id="ARBA00021622"/>
    </source>
</evidence>
<feature type="compositionally biased region" description="Basic and acidic residues" evidence="14">
    <location>
        <begin position="1"/>
        <end position="22"/>
    </location>
</feature>
<keyword evidence="5 13" id="KW-1003">Cell membrane</keyword>
<dbReference type="InterPro" id="IPR006136">
    <property type="entry name" value="FlhB"/>
</dbReference>
<dbReference type="PRINTS" id="PR00950">
    <property type="entry name" value="TYPE3IMSPROT"/>
</dbReference>
<dbReference type="Gene3D" id="6.10.250.2080">
    <property type="match status" value="1"/>
</dbReference>
<dbReference type="AlphaFoldDB" id="A0A432W4U9"/>
<evidence type="ECO:0000256" key="2">
    <source>
        <dbReference type="ARBA" id="ARBA00010690"/>
    </source>
</evidence>
<comment type="function">
    <text evidence="12 13">Required for formation of the rod structure in the basal body of the flagellar apparatus. Together with FliI and FliH, may constitute the export apparatus of flagellin.</text>
</comment>
<evidence type="ECO:0000256" key="12">
    <source>
        <dbReference type="ARBA" id="ARBA00025078"/>
    </source>
</evidence>
<evidence type="ECO:0000256" key="9">
    <source>
        <dbReference type="ARBA" id="ARBA00022989"/>
    </source>
</evidence>
<feature type="region of interest" description="Disordered" evidence="14">
    <location>
        <begin position="1"/>
        <end position="23"/>
    </location>
</feature>
<evidence type="ECO:0000256" key="14">
    <source>
        <dbReference type="SAM" id="MobiDB-lite"/>
    </source>
</evidence>
<keyword evidence="6 13" id="KW-0812">Transmembrane</keyword>
<accession>A0A432W4U9</accession>